<accession>A0A371ETS5</accession>
<dbReference type="EMBL" id="QJKJ01012131">
    <property type="protein sequence ID" value="RDX69386.1"/>
    <property type="molecule type" value="Genomic_DNA"/>
</dbReference>
<gene>
    <name evidence="1" type="ORF">CR513_51500</name>
</gene>
<dbReference type="PANTHER" id="PTHR48475">
    <property type="entry name" value="RIBONUCLEASE H"/>
    <property type="match status" value="1"/>
</dbReference>
<dbReference type="AlphaFoldDB" id="A0A371ETS5"/>
<evidence type="ECO:0000313" key="1">
    <source>
        <dbReference type="EMBL" id="RDX69386.1"/>
    </source>
</evidence>
<proteinExistence type="predicted"/>
<reference evidence="1" key="1">
    <citation type="submission" date="2018-05" db="EMBL/GenBank/DDBJ databases">
        <title>Draft genome of Mucuna pruriens seed.</title>
        <authorList>
            <person name="Nnadi N.E."/>
            <person name="Vos R."/>
            <person name="Hasami M.H."/>
            <person name="Devisetty U.K."/>
            <person name="Aguiy J.C."/>
        </authorList>
    </citation>
    <scope>NUCLEOTIDE SEQUENCE [LARGE SCALE GENOMIC DNA]</scope>
    <source>
        <strain evidence="1">JCA_2017</strain>
    </source>
</reference>
<dbReference type="PANTHER" id="PTHR48475:SF2">
    <property type="entry name" value="RIBONUCLEASE H"/>
    <property type="match status" value="1"/>
</dbReference>
<name>A0A371ETS5_MUCPR</name>
<dbReference type="Proteomes" id="UP000257109">
    <property type="component" value="Unassembled WGS sequence"/>
</dbReference>
<protein>
    <submittedName>
        <fullName evidence="1">Uncharacterized protein</fullName>
    </submittedName>
</protein>
<comment type="caution">
    <text evidence="1">The sequence shown here is derived from an EMBL/GenBank/DDBJ whole genome shotgun (WGS) entry which is preliminary data.</text>
</comment>
<organism evidence="1 2">
    <name type="scientific">Mucuna pruriens</name>
    <name type="common">Velvet bean</name>
    <name type="synonym">Dolichos pruriens</name>
    <dbReference type="NCBI Taxonomy" id="157652"/>
    <lineage>
        <taxon>Eukaryota</taxon>
        <taxon>Viridiplantae</taxon>
        <taxon>Streptophyta</taxon>
        <taxon>Embryophyta</taxon>
        <taxon>Tracheophyta</taxon>
        <taxon>Spermatophyta</taxon>
        <taxon>Magnoliopsida</taxon>
        <taxon>eudicotyledons</taxon>
        <taxon>Gunneridae</taxon>
        <taxon>Pentapetalae</taxon>
        <taxon>rosids</taxon>
        <taxon>fabids</taxon>
        <taxon>Fabales</taxon>
        <taxon>Fabaceae</taxon>
        <taxon>Papilionoideae</taxon>
        <taxon>50 kb inversion clade</taxon>
        <taxon>NPAAA clade</taxon>
        <taxon>indigoferoid/millettioid clade</taxon>
        <taxon>Phaseoleae</taxon>
        <taxon>Mucuna</taxon>
    </lineage>
</organism>
<feature type="non-terminal residue" evidence="1">
    <location>
        <position position="1"/>
    </location>
</feature>
<dbReference type="OrthoDB" id="1744372at2759"/>
<keyword evidence="2" id="KW-1185">Reference proteome</keyword>
<sequence length="158" mass="18165">MGRGATTSALVIPYHASLHNPRNPFRLAFRTDAVILVKIGESSSKTTFFQLTLNEEEIRAKLDLLQEDREVAHVREYAAKARASQRYNARIFPIKLKKHDLVLKRVLKDNTSNKLTPNWEGPYRLIKEVGCGAYRLEHLNGQKVPRTWTLASLQKYYS</sequence>
<evidence type="ECO:0000313" key="2">
    <source>
        <dbReference type="Proteomes" id="UP000257109"/>
    </source>
</evidence>